<dbReference type="PROSITE" id="PS51049">
    <property type="entry name" value="KASH"/>
    <property type="match status" value="1"/>
</dbReference>
<keyword evidence="2 7" id="KW-0812">Transmembrane</keyword>
<keyword evidence="4 7" id="KW-0472">Membrane</keyword>
<dbReference type="SMART" id="SM01249">
    <property type="entry name" value="KASH"/>
    <property type="match status" value="1"/>
</dbReference>
<organism evidence="10 11">
    <name type="scientific">Cirrhinus mrigala</name>
    <name type="common">Mrigala</name>
    <dbReference type="NCBI Taxonomy" id="683832"/>
    <lineage>
        <taxon>Eukaryota</taxon>
        <taxon>Metazoa</taxon>
        <taxon>Chordata</taxon>
        <taxon>Craniata</taxon>
        <taxon>Vertebrata</taxon>
        <taxon>Euteleostomi</taxon>
        <taxon>Actinopterygii</taxon>
        <taxon>Neopterygii</taxon>
        <taxon>Teleostei</taxon>
        <taxon>Ostariophysi</taxon>
        <taxon>Cypriniformes</taxon>
        <taxon>Cyprinidae</taxon>
        <taxon>Labeoninae</taxon>
        <taxon>Labeonini</taxon>
        <taxon>Cirrhinus</taxon>
    </lineage>
</organism>
<dbReference type="InterPro" id="IPR012315">
    <property type="entry name" value="KASH"/>
</dbReference>
<evidence type="ECO:0000313" key="10">
    <source>
        <dbReference type="EMBL" id="KAL0164371.1"/>
    </source>
</evidence>
<evidence type="ECO:0000256" key="5">
    <source>
        <dbReference type="ARBA" id="ARBA00023242"/>
    </source>
</evidence>
<dbReference type="PANTHER" id="PTHR21524">
    <property type="entry name" value="SPECTRIN REPEAT CONTAINING NUCLEAR ENVELOPE PROTEIN 2"/>
    <property type="match status" value="1"/>
</dbReference>
<evidence type="ECO:0000313" key="11">
    <source>
        <dbReference type="Proteomes" id="UP001529510"/>
    </source>
</evidence>
<name>A0ABD0NTF6_CIRMR</name>
<dbReference type="Pfam" id="PF10541">
    <property type="entry name" value="KASH"/>
    <property type="match status" value="1"/>
</dbReference>
<sequence>PSPQRSFFYRVLRAAFPLHLLFLLLLVLACLVPLSEDDYSCTFSNNFARSFHPMLRYTNGPPPT</sequence>
<comment type="similarity">
    <text evidence="1">Belongs to the nesprin family.</text>
</comment>
<feature type="domain" description="KASH" evidence="9">
    <location>
        <begin position="5"/>
        <end position="64"/>
    </location>
</feature>
<feature type="chain" id="PRO_5044867330" description="KASH domain-containing protein" evidence="8">
    <location>
        <begin position="30"/>
        <end position="64"/>
    </location>
</feature>
<feature type="topological domain" description="Perinuclear space" evidence="7">
    <location>
        <begin position="35"/>
        <end position="64"/>
    </location>
</feature>
<gene>
    <name evidence="10" type="ORF">M9458_040124</name>
</gene>
<dbReference type="EMBL" id="JAMKFB020000020">
    <property type="protein sequence ID" value="KAL0164371.1"/>
    <property type="molecule type" value="Genomic_DNA"/>
</dbReference>
<comment type="subcellular location">
    <subcellularLocation>
        <location evidence="6">Nucleus outer membrane</location>
        <topology evidence="6">Single-pass type IV membrane protein</topology>
    </subcellularLocation>
</comment>
<evidence type="ECO:0000256" key="4">
    <source>
        <dbReference type="ARBA" id="ARBA00023136"/>
    </source>
</evidence>
<protein>
    <recommendedName>
        <fullName evidence="9">KASH domain-containing protein</fullName>
    </recommendedName>
</protein>
<evidence type="ECO:0000256" key="1">
    <source>
        <dbReference type="ARBA" id="ARBA00008619"/>
    </source>
</evidence>
<evidence type="ECO:0000259" key="9">
    <source>
        <dbReference type="PROSITE" id="PS51049"/>
    </source>
</evidence>
<evidence type="ECO:0000256" key="3">
    <source>
        <dbReference type="ARBA" id="ARBA00022989"/>
    </source>
</evidence>
<keyword evidence="11" id="KW-1185">Reference proteome</keyword>
<evidence type="ECO:0000256" key="2">
    <source>
        <dbReference type="ARBA" id="ARBA00022692"/>
    </source>
</evidence>
<accession>A0ABD0NTF6</accession>
<feature type="signal peptide" evidence="8">
    <location>
        <begin position="1"/>
        <end position="29"/>
    </location>
</feature>
<keyword evidence="3" id="KW-1133">Transmembrane helix</keyword>
<dbReference type="PANTHER" id="PTHR21524:SF5">
    <property type="entry name" value="SPECTRIN REPEAT CONTAINING NUCLEAR ENVELOPE PROTEIN 2"/>
    <property type="match status" value="1"/>
</dbReference>
<evidence type="ECO:0000256" key="6">
    <source>
        <dbReference type="ARBA" id="ARBA00046312"/>
    </source>
</evidence>
<evidence type="ECO:0000256" key="7">
    <source>
        <dbReference type="PROSITE-ProRule" id="PRU00385"/>
    </source>
</evidence>
<feature type="topological domain" description="Cytoplasmic" evidence="7">
    <location>
        <begin position="1"/>
        <end position="13"/>
    </location>
</feature>
<dbReference type="AlphaFoldDB" id="A0ABD0NTF6"/>
<evidence type="ECO:0000256" key="8">
    <source>
        <dbReference type="SAM" id="SignalP"/>
    </source>
</evidence>
<proteinExistence type="inferred from homology"/>
<dbReference type="Proteomes" id="UP001529510">
    <property type="component" value="Unassembled WGS sequence"/>
</dbReference>
<keyword evidence="8" id="KW-0732">Signal</keyword>
<comment type="caution">
    <text evidence="10">The sequence shown here is derived from an EMBL/GenBank/DDBJ whole genome shotgun (WGS) entry which is preliminary data.</text>
</comment>
<keyword evidence="5" id="KW-0539">Nucleus</keyword>
<dbReference type="GO" id="GO:0005640">
    <property type="term" value="C:nuclear outer membrane"/>
    <property type="evidence" value="ECO:0007669"/>
    <property type="project" value="UniProtKB-SubCell"/>
</dbReference>
<reference evidence="10 11" key="1">
    <citation type="submission" date="2024-05" db="EMBL/GenBank/DDBJ databases">
        <title>Genome sequencing and assembly of Indian major carp, Cirrhinus mrigala (Hamilton, 1822).</title>
        <authorList>
            <person name="Mohindra V."/>
            <person name="Chowdhury L.M."/>
            <person name="Lal K."/>
            <person name="Jena J.K."/>
        </authorList>
    </citation>
    <scope>NUCLEOTIDE SEQUENCE [LARGE SCALE GENOMIC DNA]</scope>
    <source>
        <strain evidence="10">CM1030</strain>
        <tissue evidence="10">Blood</tissue>
    </source>
</reference>
<feature type="non-terminal residue" evidence="10">
    <location>
        <position position="1"/>
    </location>
</feature>